<evidence type="ECO:0000313" key="3">
    <source>
        <dbReference type="Proteomes" id="UP000299102"/>
    </source>
</evidence>
<dbReference type="AlphaFoldDB" id="A0A4C1USU1"/>
<feature type="compositionally biased region" description="Polar residues" evidence="1">
    <location>
        <begin position="30"/>
        <end position="56"/>
    </location>
</feature>
<dbReference type="Proteomes" id="UP000299102">
    <property type="component" value="Unassembled WGS sequence"/>
</dbReference>
<comment type="caution">
    <text evidence="2">The sequence shown here is derived from an EMBL/GenBank/DDBJ whole genome shotgun (WGS) entry which is preliminary data.</text>
</comment>
<gene>
    <name evidence="2" type="ORF">EVAR_93528_1</name>
</gene>
<dbReference type="OrthoDB" id="10057873at2759"/>
<feature type="region of interest" description="Disordered" evidence="1">
    <location>
        <begin position="20"/>
        <end position="56"/>
    </location>
</feature>
<proteinExistence type="predicted"/>
<keyword evidence="3" id="KW-1185">Reference proteome</keyword>
<sequence>MTRTHASKYIQFEEKVKVGSTLGKKKTDPKPSSSAVNSSNVDCNSSRSDMFSSSPGNKRWTLRRRIVDPHAQLKQYLINTLNKIDCAATTADYWSTHSKSYLGMAVHWIDRVTRVRKHAVLAFMRIKGDHSYDVLSQAMINIHYEYHIEKQVTRTTTDNGSNFVKMFVQFGTEGDLLSDMTSTSHNVNSDTDDDVAAFLTESDIE</sequence>
<reference evidence="2 3" key="1">
    <citation type="journal article" date="2019" name="Commun. Biol.">
        <title>The bagworm genome reveals a unique fibroin gene that provides high tensile strength.</title>
        <authorList>
            <person name="Kono N."/>
            <person name="Nakamura H."/>
            <person name="Ohtoshi R."/>
            <person name="Tomita M."/>
            <person name="Numata K."/>
            <person name="Arakawa K."/>
        </authorList>
    </citation>
    <scope>NUCLEOTIDE SEQUENCE [LARGE SCALE GENOMIC DNA]</scope>
</reference>
<organism evidence="2 3">
    <name type="scientific">Eumeta variegata</name>
    <name type="common">Bagworm moth</name>
    <name type="synonym">Eumeta japonica</name>
    <dbReference type="NCBI Taxonomy" id="151549"/>
    <lineage>
        <taxon>Eukaryota</taxon>
        <taxon>Metazoa</taxon>
        <taxon>Ecdysozoa</taxon>
        <taxon>Arthropoda</taxon>
        <taxon>Hexapoda</taxon>
        <taxon>Insecta</taxon>
        <taxon>Pterygota</taxon>
        <taxon>Neoptera</taxon>
        <taxon>Endopterygota</taxon>
        <taxon>Lepidoptera</taxon>
        <taxon>Glossata</taxon>
        <taxon>Ditrysia</taxon>
        <taxon>Tineoidea</taxon>
        <taxon>Psychidae</taxon>
        <taxon>Oiketicinae</taxon>
        <taxon>Eumeta</taxon>
    </lineage>
</organism>
<dbReference type="PANTHER" id="PTHR47501">
    <property type="entry name" value="TRANSPOSASE-RELATED"/>
    <property type="match status" value="1"/>
</dbReference>
<evidence type="ECO:0000256" key="1">
    <source>
        <dbReference type="SAM" id="MobiDB-lite"/>
    </source>
</evidence>
<protein>
    <submittedName>
        <fullName evidence="2">AC transposase</fullName>
    </submittedName>
</protein>
<dbReference type="STRING" id="151549.A0A4C1USU1"/>
<dbReference type="InterPro" id="IPR012337">
    <property type="entry name" value="RNaseH-like_sf"/>
</dbReference>
<dbReference type="EMBL" id="BGZK01000213">
    <property type="protein sequence ID" value="GBP28884.1"/>
    <property type="molecule type" value="Genomic_DNA"/>
</dbReference>
<dbReference type="SUPFAM" id="SSF53098">
    <property type="entry name" value="Ribonuclease H-like"/>
    <property type="match status" value="1"/>
</dbReference>
<accession>A0A4C1USU1</accession>
<evidence type="ECO:0000313" key="2">
    <source>
        <dbReference type="EMBL" id="GBP28884.1"/>
    </source>
</evidence>
<name>A0A4C1USU1_EUMVA</name>
<dbReference type="PANTHER" id="PTHR47501:SF5">
    <property type="entry name" value="HAT C-TERMINAL DIMERISATION DOMAIN-CONTAINING PROTEIN"/>
    <property type="match status" value="1"/>
</dbReference>